<dbReference type="InterPro" id="IPR036900">
    <property type="entry name" value="A-D-PHexomutase_C_sf"/>
</dbReference>
<evidence type="ECO:0000256" key="11">
    <source>
        <dbReference type="RuleBase" id="RU004327"/>
    </source>
</evidence>
<comment type="cofactor">
    <cofactor evidence="9">
        <name>Mg(2+)</name>
        <dbReference type="ChEBI" id="CHEBI:18420"/>
    </cofactor>
    <text evidence="9">Binds 1 Mg(2+) ion per subunit.</text>
</comment>
<dbReference type="SUPFAM" id="SSF53738">
    <property type="entry name" value="Phosphoglucomutase, first 3 domains"/>
    <property type="match status" value="3"/>
</dbReference>
<dbReference type="NCBIfam" id="TIGR01455">
    <property type="entry name" value="glmM"/>
    <property type="match status" value="1"/>
</dbReference>
<evidence type="ECO:0000256" key="8">
    <source>
        <dbReference type="ARBA" id="ARBA00068193"/>
    </source>
</evidence>
<evidence type="ECO:0000256" key="9">
    <source>
        <dbReference type="HAMAP-Rule" id="MF_01554"/>
    </source>
</evidence>
<dbReference type="InterPro" id="IPR005844">
    <property type="entry name" value="A-D-PHexomutase_a/b/a-I"/>
</dbReference>
<name>A0A8D5UCZ8_9BACL</name>
<organism evidence="16 17">
    <name type="scientific">Polycladomyces abyssicola</name>
    <dbReference type="NCBI Taxonomy" id="1125966"/>
    <lineage>
        <taxon>Bacteria</taxon>
        <taxon>Bacillati</taxon>
        <taxon>Bacillota</taxon>
        <taxon>Bacilli</taxon>
        <taxon>Bacillales</taxon>
        <taxon>Thermoactinomycetaceae</taxon>
        <taxon>Polycladomyces</taxon>
    </lineage>
</organism>
<dbReference type="InterPro" id="IPR016055">
    <property type="entry name" value="A-D-PHexomutase_a/b/a-I/II/III"/>
</dbReference>
<dbReference type="PROSITE" id="PS00710">
    <property type="entry name" value="PGM_PMM"/>
    <property type="match status" value="1"/>
</dbReference>
<reference evidence="16" key="2">
    <citation type="journal article" date="2021" name="Microbiol. Resour. Announc.">
        <title>Complete Genome Sequence of Polycladomyces abyssicola JIR-001T, Isolated from Hemipelagic Sediment in Deep Seawater.</title>
        <authorList>
            <person name="Tsubouchi T."/>
            <person name="Kaneko Y."/>
        </authorList>
    </citation>
    <scope>NUCLEOTIDE SEQUENCE</scope>
    <source>
        <strain evidence="16">JIR-001</strain>
    </source>
</reference>
<dbReference type="EMBL" id="AP024601">
    <property type="protein sequence ID" value="BCU80443.1"/>
    <property type="molecule type" value="Genomic_DNA"/>
</dbReference>
<dbReference type="HAMAP" id="MF_01554_B">
    <property type="entry name" value="GlmM_B"/>
    <property type="match status" value="1"/>
</dbReference>
<evidence type="ECO:0000259" key="14">
    <source>
        <dbReference type="Pfam" id="PF02879"/>
    </source>
</evidence>
<dbReference type="GO" id="GO:0004615">
    <property type="term" value="F:phosphomannomutase activity"/>
    <property type="evidence" value="ECO:0007669"/>
    <property type="project" value="TreeGrafter"/>
</dbReference>
<evidence type="ECO:0000256" key="5">
    <source>
        <dbReference type="ARBA" id="ARBA00023235"/>
    </source>
</evidence>
<reference evidence="16" key="1">
    <citation type="journal article" date="2013" name="Int. J. Syst. Evol. Microbiol.">
        <title>Polycladomyces abyssicola gen. nov., sp. nov., a thermophilic filamentous bacterium isolated from hemipelagic sediment.</title>
        <authorList>
            <person name="Tsubouchi T."/>
            <person name="Shimane Y."/>
            <person name="Mori K."/>
            <person name="Usui K."/>
            <person name="Hiraki T."/>
            <person name="Tame A."/>
            <person name="Uematsu K."/>
            <person name="Maruyama T."/>
            <person name="Hatada Y."/>
        </authorList>
    </citation>
    <scope>NUCLEOTIDE SEQUENCE</scope>
    <source>
        <strain evidence="16">JIR-001</strain>
    </source>
</reference>
<evidence type="ECO:0000259" key="12">
    <source>
        <dbReference type="Pfam" id="PF00408"/>
    </source>
</evidence>
<evidence type="ECO:0000313" key="17">
    <source>
        <dbReference type="Proteomes" id="UP000677436"/>
    </source>
</evidence>
<dbReference type="Pfam" id="PF02880">
    <property type="entry name" value="PGM_PMM_III"/>
    <property type="match status" value="1"/>
</dbReference>
<evidence type="ECO:0000259" key="15">
    <source>
        <dbReference type="Pfam" id="PF02880"/>
    </source>
</evidence>
<dbReference type="CDD" id="cd05802">
    <property type="entry name" value="GlmM"/>
    <property type="match status" value="1"/>
</dbReference>
<dbReference type="InterPro" id="IPR006352">
    <property type="entry name" value="GlmM_bact"/>
</dbReference>
<feature type="binding site" evidence="9">
    <location>
        <position position="244"/>
    </location>
    <ligand>
        <name>Mg(2+)</name>
        <dbReference type="ChEBI" id="CHEBI:18420"/>
    </ligand>
</feature>
<evidence type="ECO:0000256" key="2">
    <source>
        <dbReference type="ARBA" id="ARBA00022553"/>
    </source>
</evidence>
<feature type="domain" description="Alpha-D-phosphohexomutase alpha/beta/alpha" evidence="15">
    <location>
        <begin position="257"/>
        <end position="369"/>
    </location>
</feature>
<dbReference type="GO" id="GO:0006048">
    <property type="term" value="P:UDP-N-acetylglucosamine biosynthetic process"/>
    <property type="evidence" value="ECO:0007669"/>
    <property type="project" value="TreeGrafter"/>
</dbReference>
<dbReference type="GO" id="GO:0005975">
    <property type="term" value="P:carbohydrate metabolic process"/>
    <property type="evidence" value="ECO:0007669"/>
    <property type="project" value="InterPro"/>
</dbReference>
<dbReference type="Proteomes" id="UP000677436">
    <property type="component" value="Chromosome"/>
</dbReference>
<dbReference type="InterPro" id="IPR005841">
    <property type="entry name" value="Alpha-D-phosphohexomutase_SF"/>
</dbReference>
<dbReference type="InterPro" id="IPR005843">
    <property type="entry name" value="A-D-PHexomutase_C"/>
</dbReference>
<dbReference type="InterPro" id="IPR050060">
    <property type="entry name" value="Phosphoglucosamine_mutase"/>
</dbReference>
<dbReference type="Gene3D" id="3.30.310.50">
    <property type="entry name" value="Alpha-D-phosphohexomutase, C-terminal domain"/>
    <property type="match status" value="1"/>
</dbReference>
<dbReference type="GO" id="GO:0005829">
    <property type="term" value="C:cytosol"/>
    <property type="evidence" value="ECO:0007669"/>
    <property type="project" value="TreeGrafter"/>
</dbReference>
<dbReference type="GO" id="GO:0009252">
    <property type="term" value="P:peptidoglycan biosynthetic process"/>
    <property type="evidence" value="ECO:0007669"/>
    <property type="project" value="TreeGrafter"/>
</dbReference>
<dbReference type="Gene3D" id="3.40.120.10">
    <property type="entry name" value="Alpha-D-Glucose-1,6-Bisphosphate, subunit A, domain 3"/>
    <property type="match status" value="3"/>
</dbReference>
<dbReference type="NCBIfam" id="NF008139">
    <property type="entry name" value="PRK10887.1"/>
    <property type="match status" value="1"/>
</dbReference>
<dbReference type="InterPro" id="IPR016066">
    <property type="entry name" value="A-D-PHexomutase_CS"/>
</dbReference>
<dbReference type="FunFam" id="3.30.310.50:FF:000001">
    <property type="entry name" value="Phosphoglucosamine mutase"/>
    <property type="match status" value="1"/>
</dbReference>
<gene>
    <name evidence="9 16" type="primary">glmM</name>
    <name evidence="16" type="ORF">JIR001_02260</name>
</gene>
<dbReference type="InterPro" id="IPR005846">
    <property type="entry name" value="A-D-PHexomutase_a/b/a-III"/>
</dbReference>
<evidence type="ECO:0000313" key="16">
    <source>
        <dbReference type="EMBL" id="BCU80443.1"/>
    </source>
</evidence>
<dbReference type="PANTHER" id="PTHR42946">
    <property type="entry name" value="PHOSPHOHEXOSE MUTASE"/>
    <property type="match status" value="1"/>
</dbReference>
<dbReference type="KEGG" id="pabs:JIR001_02260"/>
<keyword evidence="17" id="KW-1185">Reference proteome</keyword>
<evidence type="ECO:0000256" key="6">
    <source>
        <dbReference type="ARBA" id="ARBA00050364"/>
    </source>
</evidence>
<dbReference type="FunFam" id="3.40.120.10:FF:000002">
    <property type="entry name" value="Phosphoglucosamine mutase"/>
    <property type="match status" value="1"/>
</dbReference>
<proteinExistence type="inferred from homology"/>
<feature type="domain" description="Alpha-D-phosphohexomutase alpha/beta/alpha" evidence="13">
    <location>
        <begin position="3"/>
        <end position="133"/>
    </location>
</feature>
<dbReference type="PANTHER" id="PTHR42946:SF1">
    <property type="entry name" value="PHOSPHOGLUCOMUTASE (ALPHA-D-GLUCOSE-1,6-BISPHOSPHATE-DEPENDENT)"/>
    <property type="match status" value="1"/>
</dbReference>
<feature type="binding site" evidence="9">
    <location>
        <position position="242"/>
    </location>
    <ligand>
        <name>Mg(2+)</name>
        <dbReference type="ChEBI" id="CHEBI:18420"/>
    </ligand>
</feature>
<evidence type="ECO:0000256" key="3">
    <source>
        <dbReference type="ARBA" id="ARBA00022723"/>
    </source>
</evidence>
<dbReference type="SUPFAM" id="SSF55957">
    <property type="entry name" value="Phosphoglucomutase, C-terminal domain"/>
    <property type="match status" value="1"/>
</dbReference>
<feature type="binding site" evidence="9">
    <location>
        <position position="240"/>
    </location>
    <ligand>
        <name>Mg(2+)</name>
        <dbReference type="ChEBI" id="CHEBI:18420"/>
    </ligand>
</feature>
<evidence type="ECO:0000256" key="1">
    <source>
        <dbReference type="ARBA" id="ARBA00010231"/>
    </source>
</evidence>
<feature type="active site" description="Phosphoserine intermediate" evidence="9">
    <location>
        <position position="100"/>
    </location>
</feature>
<keyword evidence="3 9" id="KW-0479">Metal-binding</keyword>
<feature type="domain" description="Alpha-D-phosphohexomutase alpha/beta/alpha" evidence="14">
    <location>
        <begin position="158"/>
        <end position="253"/>
    </location>
</feature>
<dbReference type="RefSeq" id="WP_212773823.1">
    <property type="nucleotide sequence ID" value="NZ_AP024601.1"/>
</dbReference>
<comment type="similarity">
    <text evidence="1 9 10">Belongs to the phosphohexose mutase family.</text>
</comment>
<dbReference type="Pfam" id="PF02879">
    <property type="entry name" value="PGM_PMM_II"/>
    <property type="match status" value="1"/>
</dbReference>
<keyword evidence="2 9" id="KW-0597">Phosphoprotein</keyword>
<feature type="domain" description="Alpha-D-phosphohexomutase C-terminal" evidence="12">
    <location>
        <begin position="373"/>
        <end position="439"/>
    </location>
</feature>
<comment type="function">
    <text evidence="9 11">Catalyzes the conversion of glucosamine-6-phosphate to glucosamine-1-phosphate.</text>
</comment>
<accession>A0A8D5UCZ8</accession>
<protein>
    <recommendedName>
        <fullName evidence="8 9">Phosphoglucosamine mutase</fullName>
        <ecNumber evidence="7 9">5.4.2.10</ecNumber>
    </recommendedName>
</protein>
<feature type="binding site" description="via phosphate group" evidence="9">
    <location>
        <position position="100"/>
    </location>
    <ligand>
        <name>Mg(2+)</name>
        <dbReference type="ChEBI" id="CHEBI:18420"/>
    </ligand>
</feature>
<dbReference type="EC" id="5.4.2.10" evidence="7 9"/>
<evidence type="ECO:0000256" key="10">
    <source>
        <dbReference type="RuleBase" id="RU004326"/>
    </source>
</evidence>
<evidence type="ECO:0000259" key="13">
    <source>
        <dbReference type="Pfam" id="PF02878"/>
    </source>
</evidence>
<sequence length="447" mass="48491">MGKYFGTDGVRGVANRELTPELAFRLGRCGAYVLTQTKERPRVVVGRDTRLSGQMLESALIAGMLSIGVDVIRVGVVSTPGVAYLTRHYGADAGVMISASHNPFQDNGIKFFGADGFKLLDETEAEIEKWLDEPEDRLPRPEGEGIGRIIDYPDAAQHYLEYLKTTIDTDLCGMHIVVDCANGAASDLAPQLLRELGADVTVLAAEPDGVNINVESGSTHPEKLQQEVVNRQAHLGLAFDGDADRLIAVDENGDLVDGDHILAICGKYLKEKGQLKGNTVVTTVMSNIGFFKALEELGIAAEKTKVGDRYVMEAMRDGGYILGGEQSGHIIFLEHNTTGDGLLTALQLLQVVKDKGRTLKELASIVSKYPQILVNVPVKKKEGWDQNEAIRSKISEVERALGSEGRVLVRPSGTEPLIRVMAEGPDVNALEKYVESIAEVVREQLAS</sequence>
<dbReference type="PRINTS" id="PR00509">
    <property type="entry name" value="PGMPMM"/>
</dbReference>
<feature type="modified residue" description="Phosphoserine" evidence="9">
    <location>
        <position position="100"/>
    </location>
</feature>
<dbReference type="GO" id="GO:0000287">
    <property type="term" value="F:magnesium ion binding"/>
    <property type="evidence" value="ECO:0007669"/>
    <property type="project" value="UniProtKB-UniRule"/>
</dbReference>
<comment type="catalytic activity">
    <reaction evidence="6 9 11">
        <text>alpha-D-glucosamine 1-phosphate = D-glucosamine 6-phosphate</text>
        <dbReference type="Rhea" id="RHEA:23424"/>
        <dbReference type="ChEBI" id="CHEBI:58516"/>
        <dbReference type="ChEBI" id="CHEBI:58725"/>
        <dbReference type="EC" id="5.4.2.10"/>
    </reaction>
</comment>
<dbReference type="Pfam" id="PF02878">
    <property type="entry name" value="PGM_PMM_I"/>
    <property type="match status" value="1"/>
</dbReference>
<dbReference type="FunFam" id="3.40.120.10:FF:000001">
    <property type="entry name" value="Phosphoglucosamine mutase"/>
    <property type="match status" value="1"/>
</dbReference>
<evidence type="ECO:0000256" key="7">
    <source>
        <dbReference type="ARBA" id="ARBA00066330"/>
    </source>
</evidence>
<comment type="PTM">
    <text evidence="9">Activated by phosphorylation.</text>
</comment>
<evidence type="ECO:0000256" key="4">
    <source>
        <dbReference type="ARBA" id="ARBA00022842"/>
    </source>
</evidence>
<dbReference type="Pfam" id="PF00408">
    <property type="entry name" value="PGM_PMM_IV"/>
    <property type="match status" value="1"/>
</dbReference>
<keyword evidence="4 9" id="KW-0460">Magnesium</keyword>
<dbReference type="AlphaFoldDB" id="A0A8D5UCZ8"/>
<keyword evidence="5 9" id="KW-0413">Isomerase</keyword>
<dbReference type="InterPro" id="IPR005845">
    <property type="entry name" value="A-D-PHexomutase_a/b/a-II"/>
</dbReference>
<dbReference type="GO" id="GO:0008966">
    <property type="term" value="F:phosphoglucosamine mutase activity"/>
    <property type="evidence" value="ECO:0007669"/>
    <property type="project" value="UniProtKB-UniRule"/>
</dbReference>